<gene>
    <name evidence="2" type="ORF">CISG_04524</name>
</gene>
<evidence type="ECO:0000256" key="1">
    <source>
        <dbReference type="SAM" id="MobiDB-lite"/>
    </source>
</evidence>
<proteinExistence type="predicted"/>
<organism evidence="2 3">
    <name type="scientific">Coccidioides immitis RMSCC 3703</name>
    <dbReference type="NCBI Taxonomy" id="454286"/>
    <lineage>
        <taxon>Eukaryota</taxon>
        <taxon>Fungi</taxon>
        <taxon>Dikarya</taxon>
        <taxon>Ascomycota</taxon>
        <taxon>Pezizomycotina</taxon>
        <taxon>Eurotiomycetes</taxon>
        <taxon>Eurotiomycetidae</taxon>
        <taxon>Onygenales</taxon>
        <taxon>Onygenaceae</taxon>
        <taxon>Coccidioides</taxon>
    </lineage>
</organism>
<accession>A0A0J8QT49</accession>
<evidence type="ECO:0000313" key="3">
    <source>
        <dbReference type="Proteomes" id="UP000054559"/>
    </source>
</evidence>
<reference evidence="3" key="1">
    <citation type="journal article" date="2010" name="Genome Res.">
        <title>Population genomic sequencing of Coccidioides fungi reveals recent hybridization and transposon control.</title>
        <authorList>
            <person name="Neafsey D.E."/>
            <person name="Barker B.M."/>
            <person name="Sharpton T.J."/>
            <person name="Stajich J.E."/>
            <person name="Park D.J."/>
            <person name="Whiston E."/>
            <person name="Hung C.-Y."/>
            <person name="McMahan C."/>
            <person name="White J."/>
            <person name="Sykes S."/>
            <person name="Heiman D."/>
            <person name="Young S."/>
            <person name="Zeng Q."/>
            <person name="Abouelleil A."/>
            <person name="Aftuck L."/>
            <person name="Bessette D."/>
            <person name="Brown A."/>
            <person name="FitzGerald M."/>
            <person name="Lui A."/>
            <person name="Macdonald J.P."/>
            <person name="Priest M."/>
            <person name="Orbach M.J."/>
            <person name="Galgiani J.N."/>
            <person name="Kirkland T.N."/>
            <person name="Cole G.T."/>
            <person name="Birren B.W."/>
            <person name="Henn M.R."/>
            <person name="Taylor J.W."/>
            <person name="Rounsley S.D."/>
        </authorList>
    </citation>
    <scope>NUCLEOTIDE SEQUENCE [LARGE SCALE GENOMIC DNA]</scope>
    <source>
        <strain evidence="3">RMSCC 3703</strain>
    </source>
</reference>
<dbReference type="AlphaFoldDB" id="A0A0J8QT49"/>
<protein>
    <submittedName>
        <fullName evidence="2">Uncharacterized protein</fullName>
    </submittedName>
</protein>
<evidence type="ECO:0000313" key="2">
    <source>
        <dbReference type="EMBL" id="KMU74453.1"/>
    </source>
</evidence>
<feature type="compositionally biased region" description="Basic and acidic residues" evidence="1">
    <location>
        <begin position="21"/>
        <end position="38"/>
    </location>
</feature>
<feature type="region of interest" description="Disordered" evidence="1">
    <location>
        <begin position="1"/>
        <end position="74"/>
    </location>
</feature>
<sequence length="107" mass="12615">MSVTPRLVWAETRRSRMPARTGRESGSRPRRSLARDFHSLGTLPAGGREERQTDEHDDEERESEARRKRSLPFKGRWNKVGMITQPEHERANLRIEGFCTKIRTWRD</sequence>
<dbReference type="Proteomes" id="UP000054559">
    <property type="component" value="Unassembled WGS sequence"/>
</dbReference>
<name>A0A0J8QT49_COCIT</name>
<dbReference type="EMBL" id="DS268135">
    <property type="protein sequence ID" value="KMU74453.1"/>
    <property type="molecule type" value="Genomic_DNA"/>
</dbReference>